<evidence type="ECO:0000313" key="6">
    <source>
        <dbReference type="Proteomes" id="UP001268683"/>
    </source>
</evidence>
<dbReference type="AlphaFoldDB" id="A0AA52H8H7"/>
<keyword evidence="3" id="KW-0804">Transcription</keyword>
<feature type="domain" description="HTH luxR-type" evidence="4">
    <location>
        <begin position="154"/>
        <end position="219"/>
    </location>
</feature>
<dbReference type="CDD" id="cd06170">
    <property type="entry name" value="LuxR_C_like"/>
    <property type="match status" value="1"/>
</dbReference>
<dbReference type="KEGG" id="tmk:QGN29_07805"/>
<proteinExistence type="predicted"/>
<dbReference type="PROSITE" id="PS50043">
    <property type="entry name" value="HTH_LUXR_2"/>
    <property type="match status" value="1"/>
</dbReference>
<dbReference type="Pfam" id="PF00196">
    <property type="entry name" value="GerE"/>
    <property type="match status" value="1"/>
</dbReference>
<dbReference type="Gene3D" id="1.10.10.10">
    <property type="entry name" value="Winged helix-like DNA-binding domain superfamily/Winged helix DNA-binding domain"/>
    <property type="match status" value="1"/>
</dbReference>
<gene>
    <name evidence="5" type="ORF">QGN29_07805</name>
</gene>
<organism evidence="5 6">
    <name type="scientific">Temperatibacter marinus</name>
    <dbReference type="NCBI Taxonomy" id="1456591"/>
    <lineage>
        <taxon>Bacteria</taxon>
        <taxon>Pseudomonadati</taxon>
        <taxon>Pseudomonadota</taxon>
        <taxon>Alphaproteobacteria</taxon>
        <taxon>Kordiimonadales</taxon>
        <taxon>Temperatibacteraceae</taxon>
        <taxon>Temperatibacter</taxon>
    </lineage>
</organism>
<dbReference type="Proteomes" id="UP001268683">
    <property type="component" value="Chromosome"/>
</dbReference>
<dbReference type="InterPro" id="IPR036388">
    <property type="entry name" value="WH-like_DNA-bd_sf"/>
</dbReference>
<keyword evidence="2" id="KW-0238">DNA-binding</keyword>
<accession>A0AA52H8H7</accession>
<dbReference type="SMART" id="SM00421">
    <property type="entry name" value="HTH_LUXR"/>
    <property type="match status" value="1"/>
</dbReference>
<dbReference type="Gene3D" id="3.40.50.2300">
    <property type="match status" value="1"/>
</dbReference>
<dbReference type="PANTHER" id="PTHR44688">
    <property type="entry name" value="DNA-BINDING TRANSCRIPTIONAL ACTIVATOR DEVR_DOSR"/>
    <property type="match status" value="1"/>
</dbReference>
<evidence type="ECO:0000256" key="2">
    <source>
        <dbReference type="ARBA" id="ARBA00023125"/>
    </source>
</evidence>
<keyword evidence="6" id="KW-1185">Reference proteome</keyword>
<dbReference type="InterPro" id="IPR000792">
    <property type="entry name" value="Tscrpt_reg_LuxR_C"/>
</dbReference>
<reference evidence="5" key="1">
    <citation type="submission" date="2023-04" db="EMBL/GenBank/DDBJ databases">
        <title>Complete genome sequence of Temperatibacter marinus.</title>
        <authorList>
            <person name="Rong J.-C."/>
            <person name="Yi M.-L."/>
            <person name="Zhao Q."/>
        </authorList>
    </citation>
    <scope>NUCLEOTIDE SEQUENCE</scope>
    <source>
        <strain evidence="5">NBRC 110045</strain>
    </source>
</reference>
<dbReference type="PRINTS" id="PR00038">
    <property type="entry name" value="HTHLUXR"/>
</dbReference>
<keyword evidence="1" id="KW-0805">Transcription regulation</keyword>
<name>A0AA52H8H7_9PROT</name>
<dbReference type="RefSeq" id="WP_310797290.1">
    <property type="nucleotide sequence ID" value="NZ_CP123872.1"/>
</dbReference>
<evidence type="ECO:0000256" key="1">
    <source>
        <dbReference type="ARBA" id="ARBA00023015"/>
    </source>
</evidence>
<evidence type="ECO:0000259" key="4">
    <source>
        <dbReference type="PROSITE" id="PS50043"/>
    </source>
</evidence>
<dbReference type="SUPFAM" id="SSF52172">
    <property type="entry name" value="CheY-like"/>
    <property type="match status" value="1"/>
</dbReference>
<dbReference type="GO" id="GO:0006355">
    <property type="term" value="P:regulation of DNA-templated transcription"/>
    <property type="evidence" value="ECO:0007669"/>
    <property type="project" value="InterPro"/>
</dbReference>
<evidence type="ECO:0000313" key="5">
    <source>
        <dbReference type="EMBL" id="WND01462.1"/>
    </source>
</evidence>
<sequence>MKALIIETQELFRLTLKEVVNMSTPFSNIITANSEQEFLSKTAQESDIDLILLTPHQLGTDGQKWLHLARRLFPNAAILSFFNREKPASLLHGDGLCEMLPRDASVHQTMATIRRIMNVSQPSYSAQQSDLPKSNLVSAIKAAALPEGRQIKRSASDLSRLSFRQRQILAMAADGLPNKEIAARLEIAEGTVKAHMHAIFKVLGVTNRTQAVLQYSGSQTMSNNTYEMAMAIS</sequence>
<dbReference type="SUPFAM" id="SSF46894">
    <property type="entry name" value="C-terminal effector domain of the bipartite response regulators"/>
    <property type="match status" value="1"/>
</dbReference>
<dbReference type="PANTHER" id="PTHR44688:SF16">
    <property type="entry name" value="DNA-BINDING TRANSCRIPTIONAL ACTIVATOR DEVR_DOSR"/>
    <property type="match status" value="1"/>
</dbReference>
<dbReference type="InterPro" id="IPR011006">
    <property type="entry name" value="CheY-like_superfamily"/>
</dbReference>
<dbReference type="GO" id="GO:0003677">
    <property type="term" value="F:DNA binding"/>
    <property type="evidence" value="ECO:0007669"/>
    <property type="project" value="UniProtKB-KW"/>
</dbReference>
<evidence type="ECO:0000256" key="3">
    <source>
        <dbReference type="ARBA" id="ARBA00023163"/>
    </source>
</evidence>
<protein>
    <submittedName>
        <fullName evidence="5">Response regulator transcription factor</fullName>
    </submittedName>
</protein>
<dbReference type="EMBL" id="CP123872">
    <property type="protein sequence ID" value="WND01462.1"/>
    <property type="molecule type" value="Genomic_DNA"/>
</dbReference>
<dbReference type="InterPro" id="IPR016032">
    <property type="entry name" value="Sig_transdc_resp-reg_C-effctor"/>
</dbReference>